<comment type="caution">
    <text evidence="3">The sequence shown here is derived from an EMBL/GenBank/DDBJ whole genome shotgun (WGS) entry which is preliminary data.</text>
</comment>
<dbReference type="GO" id="GO:0003676">
    <property type="term" value="F:nucleic acid binding"/>
    <property type="evidence" value="ECO:0007669"/>
    <property type="project" value="InterPro"/>
</dbReference>
<keyword evidence="4" id="KW-1185">Reference proteome</keyword>
<dbReference type="AlphaFoldDB" id="A0A8J6D5X8"/>
<dbReference type="PANTHER" id="PTHR47723">
    <property type="entry name" value="OS05G0353850 PROTEIN"/>
    <property type="match status" value="1"/>
</dbReference>
<protein>
    <recommendedName>
        <fullName evidence="2">RNase H type-1 domain-containing protein</fullName>
    </recommendedName>
</protein>
<accession>A0A8J6D5X8</accession>
<feature type="region of interest" description="Disordered" evidence="1">
    <location>
        <begin position="1"/>
        <end position="22"/>
    </location>
</feature>
<gene>
    <name evidence="3" type="ORF">CXB51_009058</name>
</gene>
<dbReference type="Proteomes" id="UP000701853">
    <property type="component" value="Chromosome 4"/>
</dbReference>
<proteinExistence type="predicted"/>
<reference evidence="3 4" key="1">
    <citation type="journal article" date="2021" name="bioRxiv">
        <title>The Gossypium anomalum genome as a resource for cotton improvement and evolutionary analysis of hybrid incompatibility.</title>
        <authorList>
            <person name="Grover C.E."/>
            <person name="Yuan D."/>
            <person name="Arick M.A."/>
            <person name="Miller E.R."/>
            <person name="Hu G."/>
            <person name="Peterson D.G."/>
            <person name="Wendel J.F."/>
            <person name="Udall J.A."/>
        </authorList>
    </citation>
    <scope>NUCLEOTIDE SEQUENCE [LARGE SCALE GENOMIC DNA]</scope>
    <source>
        <strain evidence="3">JFW-Udall</strain>
        <tissue evidence="3">Leaf</tissue>
    </source>
</reference>
<dbReference type="InterPro" id="IPR044730">
    <property type="entry name" value="RNase_H-like_dom_plant"/>
</dbReference>
<evidence type="ECO:0000259" key="2">
    <source>
        <dbReference type="Pfam" id="PF13456"/>
    </source>
</evidence>
<dbReference type="InterPro" id="IPR053151">
    <property type="entry name" value="RNase_H-like"/>
</dbReference>
<dbReference type="Gene3D" id="3.30.420.10">
    <property type="entry name" value="Ribonuclease H-like superfamily/Ribonuclease H"/>
    <property type="match status" value="1"/>
</dbReference>
<dbReference type="EMBL" id="JAHUZN010000004">
    <property type="protein sequence ID" value="KAG8496251.1"/>
    <property type="molecule type" value="Genomic_DNA"/>
</dbReference>
<evidence type="ECO:0000313" key="3">
    <source>
        <dbReference type="EMBL" id="KAG8496251.1"/>
    </source>
</evidence>
<dbReference type="CDD" id="cd06222">
    <property type="entry name" value="RNase_H_like"/>
    <property type="match status" value="1"/>
</dbReference>
<dbReference type="GO" id="GO:0004523">
    <property type="term" value="F:RNA-DNA hybrid ribonuclease activity"/>
    <property type="evidence" value="ECO:0007669"/>
    <property type="project" value="InterPro"/>
</dbReference>
<dbReference type="SUPFAM" id="SSF53098">
    <property type="entry name" value="Ribonuclease H-like"/>
    <property type="match status" value="1"/>
</dbReference>
<evidence type="ECO:0000256" key="1">
    <source>
        <dbReference type="SAM" id="MobiDB-lite"/>
    </source>
</evidence>
<sequence>MSLDLNYQSRLNSDPNSDYPSGLNPFSTYSSGGLYQDRITRPVSTFKSRAAIGGVVRELNDNWMGGFEMVVGLSDIFQIEARALLEGLKFAWAKRCRRVEIESDNSRLVTIIQNGLAANNIYSEVRLIQGWFLKDWEVKFQPILRKNNRVADRITKEVRGEMEHLIMTTIALHTHCLMAINSTVILT</sequence>
<name>A0A8J6D5X8_9ROSI</name>
<dbReference type="PANTHER" id="PTHR47723:SF24">
    <property type="entry name" value="RNASE H TYPE-1 DOMAIN-CONTAINING PROTEIN"/>
    <property type="match status" value="1"/>
</dbReference>
<dbReference type="InterPro" id="IPR002156">
    <property type="entry name" value="RNaseH_domain"/>
</dbReference>
<evidence type="ECO:0000313" key="4">
    <source>
        <dbReference type="Proteomes" id="UP000701853"/>
    </source>
</evidence>
<organism evidence="3 4">
    <name type="scientific">Gossypium anomalum</name>
    <dbReference type="NCBI Taxonomy" id="47600"/>
    <lineage>
        <taxon>Eukaryota</taxon>
        <taxon>Viridiplantae</taxon>
        <taxon>Streptophyta</taxon>
        <taxon>Embryophyta</taxon>
        <taxon>Tracheophyta</taxon>
        <taxon>Spermatophyta</taxon>
        <taxon>Magnoliopsida</taxon>
        <taxon>eudicotyledons</taxon>
        <taxon>Gunneridae</taxon>
        <taxon>Pentapetalae</taxon>
        <taxon>rosids</taxon>
        <taxon>malvids</taxon>
        <taxon>Malvales</taxon>
        <taxon>Malvaceae</taxon>
        <taxon>Malvoideae</taxon>
        <taxon>Gossypium</taxon>
    </lineage>
</organism>
<dbReference type="InterPro" id="IPR036397">
    <property type="entry name" value="RNaseH_sf"/>
</dbReference>
<dbReference type="OrthoDB" id="988682at2759"/>
<feature type="domain" description="RNase H type-1" evidence="2">
    <location>
        <begin position="47"/>
        <end position="156"/>
    </location>
</feature>
<dbReference type="InterPro" id="IPR012337">
    <property type="entry name" value="RNaseH-like_sf"/>
</dbReference>
<dbReference type="Pfam" id="PF13456">
    <property type="entry name" value="RVT_3"/>
    <property type="match status" value="1"/>
</dbReference>